<organism evidence="3 4">
    <name type="scientific">Deinandra increscens subsp. villosa</name>
    <dbReference type="NCBI Taxonomy" id="3103831"/>
    <lineage>
        <taxon>Eukaryota</taxon>
        <taxon>Viridiplantae</taxon>
        <taxon>Streptophyta</taxon>
        <taxon>Embryophyta</taxon>
        <taxon>Tracheophyta</taxon>
        <taxon>Spermatophyta</taxon>
        <taxon>Magnoliopsida</taxon>
        <taxon>eudicotyledons</taxon>
        <taxon>Gunneridae</taxon>
        <taxon>Pentapetalae</taxon>
        <taxon>asterids</taxon>
        <taxon>campanulids</taxon>
        <taxon>Asterales</taxon>
        <taxon>Asteraceae</taxon>
        <taxon>Asteroideae</taxon>
        <taxon>Heliantheae alliance</taxon>
        <taxon>Madieae</taxon>
        <taxon>Madiinae</taxon>
        <taxon>Deinandra</taxon>
    </lineage>
</organism>
<evidence type="ECO:0000313" key="3">
    <source>
        <dbReference type="EMBL" id="KAK9063367.1"/>
    </source>
</evidence>
<dbReference type="PANTHER" id="PTHR47460:SF1">
    <property type="entry name" value="SERINE_THREONINE-PROTEIN KINASE-LIKE PROTEIN ACR4"/>
    <property type="match status" value="1"/>
</dbReference>
<dbReference type="EC" id="2.7.11.1" evidence="1"/>
<keyword evidence="2" id="KW-0732">Signal</keyword>
<feature type="signal peptide" evidence="2">
    <location>
        <begin position="1"/>
        <end position="24"/>
    </location>
</feature>
<dbReference type="Proteomes" id="UP001408789">
    <property type="component" value="Unassembled WGS sequence"/>
</dbReference>
<dbReference type="AlphaFoldDB" id="A0AAP0CZQ7"/>
<feature type="chain" id="PRO_5042911394" description="non-specific serine/threonine protein kinase" evidence="2">
    <location>
        <begin position="25"/>
        <end position="161"/>
    </location>
</feature>
<dbReference type="EMBL" id="JBCNJP010000018">
    <property type="protein sequence ID" value="KAK9063367.1"/>
    <property type="molecule type" value="Genomic_DNA"/>
</dbReference>
<dbReference type="GO" id="GO:0004674">
    <property type="term" value="F:protein serine/threonine kinase activity"/>
    <property type="evidence" value="ECO:0007669"/>
    <property type="project" value="UniProtKB-KW"/>
</dbReference>
<name>A0AAP0CZQ7_9ASTR</name>
<accession>A0AAP0CZQ7</accession>
<sequence>MTTLLTAVIFIGAIISSVIPSANALGGSATTVSVTYGGATPTVCGIVAGQPSQPIQCWRNGAVFPVFSNISFESISGGRDVFCGIRSGGSALVCWNSTLIPKRLYFNETVILQHLTIGDVQICAITNSSKSSNRNYNCWRDADASASQNVRVPVNFVGVRV</sequence>
<reference evidence="3 4" key="1">
    <citation type="submission" date="2024-04" db="EMBL/GenBank/DDBJ databases">
        <title>The reference genome of an endangered Asteraceae, Deinandra increscens subsp. villosa, native to the Central Coast of California.</title>
        <authorList>
            <person name="Guilliams M."/>
            <person name="Hasenstab-Lehman K."/>
            <person name="Meyer R."/>
            <person name="Mcevoy S."/>
        </authorList>
    </citation>
    <scope>NUCLEOTIDE SEQUENCE [LARGE SCALE GENOMIC DNA]</scope>
    <source>
        <tissue evidence="3">Leaf</tissue>
    </source>
</reference>
<dbReference type="PANTHER" id="PTHR47460">
    <property type="entry name" value="SERINE/THREONINE-PROTEIN KINASE-LIKE PROTEIN ACR4"/>
    <property type="match status" value="1"/>
</dbReference>
<keyword evidence="4" id="KW-1185">Reference proteome</keyword>
<gene>
    <name evidence="3" type="ORF">SSX86_017237</name>
</gene>
<proteinExistence type="predicted"/>
<evidence type="ECO:0000256" key="2">
    <source>
        <dbReference type="SAM" id="SignalP"/>
    </source>
</evidence>
<comment type="caution">
    <text evidence="3">The sequence shown here is derived from an EMBL/GenBank/DDBJ whole genome shotgun (WGS) entry which is preliminary data.</text>
</comment>
<protein>
    <recommendedName>
        <fullName evidence="1">non-specific serine/threonine protein kinase</fullName>
        <ecNumber evidence="1">2.7.11.1</ecNumber>
    </recommendedName>
</protein>
<evidence type="ECO:0000256" key="1">
    <source>
        <dbReference type="ARBA" id="ARBA00012513"/>
    </source>
</evidence>
<evidence type="ECO:0000313" key="4">
    <source>
        <dbReference type="Proteomes" id="UP001408789"/>
    </source>
</evidence>